<protein>
    <submittedName>
        <fullName evidence="1">Uncharacterized protein</fullName>
    </submittedName>
</protein>
<name>A0A0D0ARX7_9AGAM</name>
<dbReference type="AlphaFoldDB" id="A0A0D0ARX7"/>
<organism evidence="1 2">
    <name type="scientific">Suillus luteus UH-Slu-Lm8-n1</name>
    <dbReference type="NCBI Taxonomy" id="930992"/>
    <lineage>
        <taxon>Eukaryota</taxon>
        <taxon>Fungi</taxon>
        <taxon>Dikarya</taxon>
        <taxon>Basidiomycota</taxon>
        <taxon>Agaricomycotina</taxon>
        <taxon>Agaricomycetes</taxon>
        <taxon>Agaricomycetidae</taxon>
        <taxon>Boletales</taxon>
        <taxon>Suillineae</taxon>
        <taxon>Suillaceae</taxon>
        <taxon>Suillus</taxon>
    </lineage>
</organism>
<dbReference type="HOGENOM" id="CLU_1696662_0_0_1"/>
<dbReference type="OrthoDB" id="10256089at2759"/>
<evidence type="ECO:0000313" key="1">
    <source>
        <dbReference type="EMBL" id="KIK40829.1"/>
    </source>
</evidence>
<reference evidence="2" key="2">
    <citation type="submission" date="2015-01" db="EMBL/GenBank/DDBJ databases">
        <title>Evolutionary Origins and Diversification of the Mycorrhizal Mutualists.</title>
        <authorList>
            <consortium name="DOE Joint Genome Institute"/>
            <consortium name="Mycorrhizal Genomics Consortium"/>
            <person name="Kohler A."/>
            <person name="Kuo A."/>
            <person name="Nagy L.G."/>
            <person name="Floudas D."/>
            <person name="Copeland A."/>
            <person name="Barry K.W."/>
            <person name="Cichocki N."/>
            <person name="Veneault-Fourrey C."/>
            <person name="LaButti K."/>
            <person name="Lindquist E.A."/>
            <person name="Lipzen A."/>
            <person name="Lundell T."/>
            <person name="Morin E."/>
            <person name="Murat C."/>
            <person name="Riley R."/>
            <person name="Ohm R."/>
            <person name="Sun H."/>
            <person name="Tunlid A."/>
            <person name="Henrissat B."/>
            <person name="Grigoriev I.V."/>
            <person name="Hibbett D.S."/>
            <person name="Martin F."/>
        </authorList>
    </citation>
    <scope>NUCLEOTIDE SEQUENCE [LARGE SCALE GENOMIC DNA]</scope>
    <source>
        <strain evidence="2">UH-Slu-Lm8-n1</strain>
    </source>
</reference>
<dbReference type="EMBL" id="KN835289">
    <property type="protein sequence ID" value="KIK40829.1"/>
    <property type="molecule type" value="Genomic_DNA"/>
</dbReference>
<dbReference type="STRING" id="930992.A0A0D0ARX7"/>
<evidence type="ECO:0000313" key="2">
    <source>
        <dbReference type="Proteomes" id="UP000054485"/>
    </source>
</evidence>
<accession>A0A0D0ARX7</accession>
<dbReference type="Proteomes" id="UP000054485">
    <property type="component" value="Unassembled WGS sequence"/>
</dbReference>
<gene>
    <name evidence="1" type="ORF">CY34DRAFT_245087</name>
</gene>
<sequence length="155" mass="16995">MPGLFMRFSGRLSSEDGRLRALLASPSALNSPRTILARIPLPLHQTPQGLAKVKPSSLCTGLVDLVQELENELHTHILTSSPSLKGTSVAPLTLLSVLRTLQPLHMHLPMTRKHRPPEALLQASQSYVSLRGQLALELPVYVKLLERGIDGVCWT</sequence>
<reference evidence="1 2" key="1">
    <citation type="submission" date="2014-04" db="EMBL/GenBank/DDBJ databases">
        <authorList>
            <consortium name="DOE Joint Genome Institute"/>
            <person name="Kuo A."/>
            <person name="Ruytinx J."/>
            <person name="Rineau F."/>
            <person name="Colpaert J."/>
            <person name="Kohler A."/>
            <person name="Nagy L.G."/>
            <person name="Floudas D."/>
            <person name="Copeland A."/>
            <person name="Barry K.W."/>
            <person name="Cichocki N."/>
            <person name="Veneault-Fourrey C."/>
            <person name="LaButti K."/>
            <person name="Lindquist E.A."/>
            <person name="Lipzen A."/>
            <person name="Lundell T."/>
            <person name="Morin E."/>
            <person name="Murat C."/>
            <person name="Sun H."/>
            <person name="Tunlid A."/>
            <person name="Henrissat B."/>
            <person name="Grigoriev I.V."/>
            <person name="Hibbett D.S."/>
            <person name="Martin F."/>
            <person name="Nordberg H.P."/>
            <person name="Cantor M.N."/>
            <person name="Hua S.X."/>
        </authorList>
    </citation>
    <scope>NUCLEOTIDE SEQUENCE [LARGE SCALE GENOMIC DNA]</scope>
    <source>
        <strain evidence="1 2">UH-Slu-Lm8-n1</strain>
    </source>
</reference>
<keyword evidence="2" id="KW-1185">Reference proteome</keyword>
<dbReference type="InParanoid" id="A0A0D0ARX7"/>
<proteinExistence type="predicted"/>